<protein>
    <submittedName>
        <fullName evidence="2">Uncharacterized protein</fullName>
    </submittedName>
</protein>
<proteinExistence type="predicted"/>
<evidence type="ECO:0000313" key="2">
    <source>
        <dbReference type="EMBL" id="MBJ7537320.1"/>
    </source>
</evidence>
<evidence type="ECO:0000256" key="1">
    <source>
        <dbReference type="SAM" id="Phobius"/>
    </source>
</evidence>
<accession>A0A934JTZ0</accession>
<name>A0A934JTZ0_9GAMM</name>
<dbReference type="RefSeq" id="WP_199467467.1">
    <property type="nucleotide sequence ID" value="NZ_JAEMNX010000005.1"/>
</dbReference>
<comment type="caution">
    <text evidence="2">The sequence shown here is derived from an EMBL/GenBank/DDBJ whole genome shotgun (WGS) entry which is preliminary data.</text>
</comment>
<evidence type="ECO:0000313" key="3">
    <source>
        <dbReference type="Proteomes" id="UP000628710"/>
    </source>
</evidence>
<dbReference type="Proteomes" id="UP000628710">
    <property type="component" value="Unassembled WGS sequence"/>
</dbReference>
<keyword evidence="3" id="KW-1185">Reference proteome</keyword>
<feature type="transmembrane region" description="Helical" evidence="1">
    <location>
        <begin position="44"/>
        <end position="63"/>
    </location>
</feature>
<gene>
    <name evidence="2" type="ORF">I8J31_06455</name>
</gene>
<reference evidence="2" key="1">
    <citation type="submission" date="2020-12" db="EMBL/GenBank/DDBJ databases">
        <title>Marinomonas arctica sp. nov., a psychrotolerant bacterium isolated from the Arctic.</title>
        <authorList>
            <person name="Zhang Y."/>
        </authorList>
    </citation>
    <scope>NUCLEOTIDE SEQUENCE</scope>
    <source>
        <strain evidence="2">C1424</strain>
    </source>
</reference>
<sequence>MLNIWKGYGWLVPAILIAAFIDVQFVIDYFMGDGFYGANNWVKIISLVVVCLFMGGVGLLLNYKARLFRRTENIDDIIKPPAHTLLFLPIEIWAVIVPCLVLGLHYLAPAQQDKTLSYLENPKINDIYAVDFSKIFKNEDPVYKYGTMLVVSTNLNLIEIQSSTHAYDGMSGVRKDIHNGKAKDMRYYGAEVTAFNVQELIRFYRQKAILSVKRD</sequence>
<feature type="transmembrane region" description="Helical" evidence="1">
    <location>
        <begin position="7"/>
        <end position="32"/>
    </location>
</feature>
<organism evidence="2 3">
    <name type="scientific">Marinomonas transparens</name>
    <dbReference type="NCBI Taxonomy" id="2795388"/>
    <lineage>
        <taxon>Bacteria</taxon>
        <taxon>Pseudomonadati</taxon>
        <taxon>Pseudomonadota</taxon>
        <taxon>Gammaproteobacteria</taxon>
        <taxon>Oceanospirillales</taxon>
        <taxon>Oceanospirillaceae</taxon>
        <taxon>Marinomonas</taxon>
    </lineage>
</organism>
<dbReference type="AlphaFoldDB" id="A0A934JTZ0"/>
<feature type="transmembrane region" description="Helical" evidence="1">
    <location>
        <begin position="84"/>
        <end position="108"/>
    </location>
</feature>
<dbReference type="EMBL" id="JAEMNX010000005">
    <property type="protein sequence ID" value="MBJ7537320.1"/>
    <property type="molecule type" value="Genomic_DNA"/>
</dbReference>
<keyword evidence="1" id="KW-0472">Membrane</keyword>
<keyword evidence="1" id="KW-1133">Transmembrane helix</keyword>
<keyword evidence="1" id="KW-0812">Transmembrane</keyword>